<dbReference type="Proteomes" id="UP000184123">
    <property type="component" value="Unassembled WGS sequence"/>
</dbReference>
<evidence type="ECO:0000313" key="2">
    <source>
        <dbReference type="EMBL" id="SHL81270.1"/>
    </source>
</evidence>
<sequence length="187" mass="20854">MKTLPLSRLDTADHLVTPREFDDIEQDSPALSLMTDFRQHRPHAVSAATPALWVARLMATEEVDSKLVVDHHRDFIGLLTGERLSEQSLLAAQVTQGIDRESLTAADLMLPRAAMPVLDYKDLAKATVADLVATLQEAGEPYCLVRDHEHQQIRGLISMRELSERLHQQLAVKPKSSVLKVLNHALN</sequence>
<name>A0A1M7DP66_9GAMM</name>
<accession>A0A1M7DP66</accession>
<evidence type="ECO:0008006" key="5">
    <source>
        <dbReference type="Google" id="ProtNLM"/>
    </source>
</evidence>
<evidence type="ECO:0000313" key="4">
    <source>
        <dbReference type="Proteomes" id="UP000321726"/>
    </source>
</evidence>
<dbReference type="Gene3D" id="3.10.580.10">
    <property type="entry name" value="CBS-domain"/>
    <property type="match status" value="1"/>
</dbReference>
<evidence type="ECO:0000313" key="3">
    <source>
        <dbReference type="Proteomes" id="UP000184123"/>
    </source>
</evidence>
<gene>
    <name evidence="1" type="ORF">HCU01_09890</name>
    <name evidence="2" type="ORF">SAMN05660971_01419</name>
</gene>
<dbReference type="InterPro" id="IPR046342">
    <property type="entry name" value="CBS_dom_sf"/>
</dbReference>
<dbReference type="EMBL" id="BJXU01000033">
    <property type="protein sequence ID" value="GEN23040.1"/>
    <property type="molecule type" value="Genomic_DNA"/>
</dbReference>
<dbReference type="AlphaFoldDB" id="A0A1M7DP66"/>
<dbReference type="RefSeq" id="WP_073434329.1">
    <property type="nucleotide sequence ID" value="NZ_BJXU01000033.1"/>
</dbReference>
<evidence type="ECO:0000313" key="1">
    <source>
        <dbReference type="EMBL" id="GEN23040.1"/>
    </source>
</evidence>
<dbReference type="SUPFAM" id="SSF54631">
    <property type="entry name" value="CBS-domain pair"/>
    <property type="match status" value="1"/>
</dbReference>
<organism evidence="2 3">
    <name type="scientific">Halomonas cupida</name>
    <dbReference type="NCBI Taxonomy" id="44933"/>
    <lineage>
        <taxon>Bacteria</taxon>
        <taxon>Pseudomonadati</taxon>
        <taxon>Pseudomonadota</taxon>
        <taxon>Gammaproteobacteria</taxon>
        <taxon>Oceanospirillales</taxon>
        <taxon>Halomonadaceae</taxon>
        <taxon>Halomonas</taxon>
    </lineage>
</organism>
<dbReference type="Proteomes" id="UP000321726">
    <property type="component" value="Unassembled WGS sequence"/>
</dbReference>
<reference evidence="1 4" key="2">
    <citation type="submission" date="2019-07" db="EMBL/GenBank/DDBJ databases">
        <title>Whole genome shotgun sequence of Halomonas cupida NBRC 102219.</title>
        <authorList>
            <person name="Hosoyama A."/>
            <person name="Uohara A."/>
            <person name="Ohji S."/>
            <person name="Ichikawa N."/>
        </authorList>
    </citation>
    <scope>NUCLEOTIDE SEQUENCE [LARGE SCALE GENOMIC DNA]</scope>
    <source>
        <strain evidence="1 4">NBRC 102219</strain>
    </source>
</reference>
<proteinExistence type="predicted"/>
<dbReference type="EMBL" id="FRCA01000003">
    <property type="protein sequence ID" value="SHL81270.1"/>
    <property type="molecule type" value="Genomic_DNA"/>
</dbReference>
<protein>
    <recommendedName>
        <fullName evidence="5">CBS domain-containing protein</fullName>
    </recommendedName>
</protein>
<keyword evidence="4" id="KW-1185">Reference proteome</keyword>
<dbReference type="STRING" id="44933.SAMN05660971_01419"/>
<dbReference type="OrthoDB" id="5295117at2"/>
<reference evidence="2 3" key="1">
    <citation type="submission" date="2016-11" db="EMBL/GenBank/DDBJ databases">
        <authorList>
            <person name="Jaros S."/>
            <person name="Januszkiewicz K."/>
            <person name="Wedrychowicz H."/>
        </authorList>
    </citation>
    <scope>NUCLEOTIDE SEQUENCE [LARGE SCALE GENOMIC DNA]</scope>
    <source>
        <strain evidence="2 3">DSM 4740</strain>
    </source>
</reference>